<keyword evidence="3 6" id="KW-0489">Methyltransferase</keyword>
<dbReference type="KEGG" id="sod:Sant_3645"/>
<dbReference type="PATRIC" id="fig|1239307.3.peg.4029"/>
<feature type="domain" description="RlmG N-terminal" evidence="8">
    <location>
        <begin position="1"/>
        <end position="178"/>
    </location>
</feature>
<comment type="catalytic activity">
    <reaction evidence="6">
        <text>guanosine(1835) in 23S rRNA + S-adenosyl-L-methionine = N(2)-methylguanosine(1835) in 23S rRNA + S-adenosyl-L-homocysteine + H(+)</text>
        <dbReference type="Rhea" id="RHEA:42744"/>
        <dbReference type="Rhea" id="RHEA-COMP:10217"/>
        <dbReference type="Rhea" id="RHEA-COMP:10218"/>
        <dbReference type="ChEBI" id="CHEBI:15378"/>
        <dbReference type="ChEBI" id="CHEBI:57856"/>
        <dbReference type="ChEBI" id="CHEBI:59789"/>
        <dbReference type="ChEBI" id="CHEBI:74269"/>
        <dbReference type="ChEBI" id="CHEBI:74481"/>
        <dbReference type="EC" id="2.1.1.174"/>
    </reaction>
</comment>
<keyword evidence="1 6" id="KW-0963">Cytoplasm</keyword>
<name>W0I2C5_9GAMM</name>
<dbReference type="PANTHER" id="PTHR47816:SF5">
    <property type="entry name" value="RIBOSOMAL RNA LARGE SUBUNIT METHYLTRANSFERASE G"/>
    <property type="match status" value="1"/>
</dbReference>
<sequence length="378" mass="41453">MSLFEPPFGAMRLERYPPGAANDTLQAWDAADEYLLQACPSAQAITGPTLIFNDAFGALACALQGRAPFCVSDSYLSQLATRHNLAQNTQGEQVTLLDSLAPLPPSPGLVLLKVPKTLALLEQQLHAVRQVAGPDTLFLAAGRVREIHRSTLALFSDIIGPTHTSLAQKKARLIYSTLAEQAPLSPPTPCIWPLEHTPYRIHNHANVFSRTSLDIGARFFLSYLPQEVEGTLVDLGCGNGILGLMALTANPRAEIHFVDESYMAIASSRLNISENRPADLPRCRFQVDNGLAGVAADSVQAIVCNPPFHQQQAITDHIARQMFRDARRSLQQGGELRIVANRNLDYFRQLKRLFGNCQALGANQKFVVLKSIKTRQGR</sequence>
<dbReference type="EC" id="2.1.1.174" evidence="6"/>
<dbReference type="SUPFAM" id="SSF53335">
    <property type="entry name" value="S-adenosyl-L-methionine-dependent methyltransferases"/>
    <property type="match status" value="1"/>
</dbReference>
<dbReference type="Gene3D" id="3.40.50.150">
    <property type="entry name" value="Vaccinia Virus protein VP39"/>
    <property type="match status" value="2"/>
</dbReference>
<dbReference type="InterPro" id="IPR046977">
    <property type="entry name" value="RsmC/RlmG"/>
</dbReference>
<comment type="function">
    <text evidence="6">Specifically methylates the guanine in position 1835 (m2G1835) of 23S rRNA.</text>
</comment>
<evidence type="ECO:0000256" key="2">
    <source>
        <dbReference type="ARBA" id="ARBA00022552"/>
    </source>
</evidence>
<dbReference type="GO" id="GO:0052916">
    <property type="term" value="F:23S rRNA (guanine(1835)-N(2))-methyltransferase activity"/>
    <property type="evidence" value="ECO:0007669"/>
    <property type="project" value="UniProtKB-EC"/>
</dbReference>
<dbReference type="InterPro" id="IPR007848">
    <property type="entry name" value="Small_mtfrase_dom"/>
</dbReference>
<comment type="similarity">
    <text evidence="6">Belongs to the methyltransferase superfamily. RlmG family.</text>
</comment>
<dbReference type="InterPro" id="IPR058679">
    <property type="entry name" value="RlmG_N"/>
</dbReference>
<dbReference type="GO" id="GO:0005737">
    <property type="term" value="C:cytoplasm"/>
    <property type="evidence" value="ECO:0007669"/>
    <property type="project" value="UniProtKB-SubCell"/>
</dbReference>
<protein>
    <recommendedName>
        <fullName evidence="6">Ribosomal RNA large subunit methyltransferase G</fullName>
        <ecNumber evidence="6">2.1.1.174</ecNumber>
    </recommendedName>
    <alternativeName>
        <fullName evidence="6">23S rRNA m2G1835 methyltransferase</fullName>
    </alternativeName>
    <alternativeName>
        <fullName evidence="6">rRNA (guanine-N(2)-)-methyltransferase RlmG</fullName>
    </alternativeName>
</protein>
<dbReference type="PROSITE" id="PS00092">
    <property type="entry name" value="N6_MTASE"/>
    <property type="match status" value="1"/>
</dbReference>
<dbReference type="CDD" id="cd02440">
    <property type="entry name" value="AdoMet_MTases"/>
    <property type="match status" value="1"/>
</dbReference>
<feature type="domain" description="Methyltransferase small" evidence="7">
    <location>
        <begin position="199"/>
        <end position="370"/>
    </location>
</feature>
<dbReference type="EMBL" id="CP006569">
    <property type="protein sequence ID" value="AHF78625.1"/>
    <property type="molecule type" value="Genomic_DNA"/>
</dbReference>
<evidence type="ECO:0000256" key="6">
    <source>
        <dbReference type="HAMAP-Rule" id="MF_01859"/>
    </source>
</evidence>
<keyword evidence="2 6" id="KW-0698">rRNA processing</keyword>
<reference evidence="9 10" key="1">
    <citation type="journal article" date="2014" name="Genome Biol. Evol.">
        <title>Genome degeneration and adaptation in a nascent stage of symbiosis.</title>
        <authorList>
            <person name="Oakeson K.F."/>
            <person name="Gil R."/>
            <person name="Clayton A.L."/>
            <person name="Dunn D.M."/>
            <person name="von Niederhausern A.C."/>
            <person name="Hamil C."/>
            <person name="Aoyagi A."/>
            <person name="Duval B."/>
            <person name="Baca A."/>
            <person name="Silva F.J."/>
            <person name="Vallier A."/>
            <person name="Jackson D.G."/>
            <person name="Latorre A."/>
            <person name="Weiss R.B."/>
            <person name="Heddi A."/>
            <person name="Moya A."/>
            <person name="Dale C."/>
        </authorList>
    </citation>
    <scope>NUCLEOTIDE SEQUENCE [LARGE SCALE GENOMIC DNA]</scope>
    <source>
        <strain evidence="9 10">HS1</strain>
    </source>
</reference>
<dbReference type="PIRSF" id="PIRSF037565">
    <property type="entry name" value="RRNA_m2G_Mtase_RsmD_prd"/>
    <property type="match status" value="1"/>
</dbReference>
<dbReference type="RefSeq" id="WP_025423747.1">
    <property type="nucleotide sequence ID" value="NZ_CP006569.1"/>
</dbReference>
<evidence type="ECO:0000259" key="7">
    <source>
        <dbReference type="Pfam" id="PF05175"/>
    </source>
</evidence>
<dbReference type="OrthoDB" id="29650at2"/>
<dbReference type="Pfam" id="PF05175">
    <property type="entry name" value="MTS"/>
    <property type="match status" value="1"/>
</dbReference>
<dbReference type="InterPro" id="IPR002052">
    <property type="entry name" value="DNA_methylase_N6_adenine_CS"/>
</dbReference>
<dbReference type="HOGENOM" id="CLU_040288_4_0_6"/>
<evidence type="ECO:0000256" key="3">
    <source>
        <dbReference type="ARBA" id="ARBA00022603"/>
    </source>
</evidence>
<keyword evidence="4 6" id="KW-0808">Transferase</keyword>
<evidence type="ECO:0000313" key="9">
    <source>
        <dbReference type="EMBL" id="AHF78625.1"/>
    </source>
</evidence>
<evidence type="ECO:0000256" key="4">
    <source>
        <dbReference type="ARBA" id="ARBA00022679"/>
    </source>
</evidence>
<dbReference type="PANTHER" id="PTHR47816">
    <property type="entry name" value="RIBOSOMAL RNA SMALL SUBUNIT METHYLTRANSFERASE C"/>
    <property type="match status" value="1"/>
</dbReference>
<keyword evidence="10" id="KW-1185">Reference proteome</keyword>
<dbReference type="AlphaFoldDB" id="W0I2C5"/>
<gene>
    <name evidence="9" type="primary">ygjO</name>
    <name evidence="6" type="synonym">rlmG</name>
    <name evidence="9" type="ORF">Sant_3645</name>
</gene>
<organism evidence="9 10">
    <name type="scientific">Sodalis praecaptivus</name>
    <dbReference type="NCBI Taxonomy" id="1239307"/>
    <lineage>
        <taxon>Bacteria</taxon>
        <taxon>Pseudomonadati</taxon>
        <taxon>Pseudomonadota</taxon>
        <taxon>Gammaproteobacteria</taxon>
        <taxon>Enterobacterales</taxon>
        <taxon>Bruguierivoracaceae</taxon>
        <taxon>Sodalis</taxon>
    </lineage>
</organism>
<evidence type="ECO:0000313" key="10">
    <source>
        <dbReference type="Proteomes" id="UP000019028"/>
    </source>
</evidence>
<evidence type="ECO:0000256" key="1">
    <source>
        <dbReference type="ARBA" id="ARBA00022490"/>
    </source>
</evidence>
<proteinExistence type="inferred from homology"/>
<dbReference type="HAMAP" id="MF_01859">
    <property type="entry name" value="23SrRNA_methyltr_G"/>
    <property type="match status" value="1"/>
</dbReference>
<dbReference type="Pfam" id="PF26049">
    <property type="entry name" value="RLMG_N"/>
    <property type="match status" value="1"/>
</dbReference>
<keyword evidence="5 6" id="KW-0949">S-adenosyl-L-methionine</keyword>
<evidence type="ECO:0000256" key="5">
    <source>
        <dbReference type="ARBA" id="ARBA00022691"/>
    </source>
</evidence>
<comment type="subcellular location">
    <subcellularLocation>
        <location evidence="6">Cytoplasm</location>
    </subcellularLocation>
</comment>
<dbReference type="InterPro" id="IPR017237">
    <property type="entry name" value="RLMG"/>
</dbReference>
<dbReference type="Proteomes" id="UP000019028">
    <property type="component" value="Chromosome"/>
</dbReference>
<dbReference type="GO" id="GO:0003676">
    <property type="term" value="F:nucleic acid binding"/>
    <property type="evidence" value="ECO:0007669"/>
    <property type="project" value="InterPro"/>
</dbReference>
<accession>W0I2C5</accession>
<dbReference type="InterPro" id="IPR029063">
    <property type="entry name" value="SAM-dependent_MTases_sf"/>
</dbReference>
<evidence type="ECO:0000259" key="8">
    <source>
        <dbReference type="Pfam" id="PF26049"/>
    </source>
</evidence>